<evidence type="ECO:0000256" key="3">
    <source>
        <dbReference type="ARBA" id="ARBA00022093"/>
    </source>
</evidence>
<accession>A0A6A7Y5H6</accession>
<dbReference type="AlphaFoldDB" id="A0A6A7Y5H6"/>
<evidence type="ECO:0000256" key="1">
    <source>
        <dbReference type="ARBA" id="ARBA00004429"/>
    </source>
</evidence>
<evidence type="ECO:0000256" key="5">
    <source>
        <dbReference type="ARBA" id="ARBA00022475"/>
    </source>
</evidence>
<comment type="similarity">
    <text evidence="12">Belongs to the exbB/tolQ family.</text>
</comment>
<name>A0A6A7Y5H6_9HYPH</name>
<comment type="caution">
    <text evidence="15">The sequence shown here is derived from an EMBL/GenBank/DDBJ whole genome shotgun (WGS) entry which is preliminary data.</text>
</comment>
<evidence type="ECO:0000256" key="11">
    <source>
        <dbReference type="ARBA" id="ARBA00024816"/>
    </source>
</evidence>
<evidence type="ECO:0000256" key="13">
    <source>
        <dbReference type="SAM" id="Phobius"/>
    </source>
</evidence>
<evidence type="ECO:0000256" key="10">
    <source>
        <dbReference type="ARBA" id="ARBA00023136"/>
    </source>
</evidence>
<gene>
    <name evidence="15" type="primary">exbB</name>
    <name evidence="15" type="ORF">F0357_15470</name>
</gene>
<evidence type="ECO:0000313" key="15">
    <source>
        <dbReference type="EMBL" id="MQT14016.1"/>
    </source>
</evidence>
<comment type="function">
    <text evidence="11">Involved in the TonB-dependent energy-dependent transport of various receptor-bound substrates. Protects ExbD from proteolytic degradation and functionally stabilizes TonB.</text>
</comment>
<evidence type="ECO:0000256" key="8">
    <source>
        <dbReference type="ARBA" id="ARBA00022927"/>
    </source>
</evidence>
<dbReference type="PANTHER" id="PTHR30625:SF16">
    <property type="entry name" value="BIOPOLYMER TRANSPORT PROTEIN EXBB"/>
    <property type="match status" value="1"/>
</dbReference>
<dbReference type="Proteomes" id="UP000332515">
    <property type="component" value="Unassembled WGS sequence"/>
</dbReference>
<keyword evidence="4 12" id="KW-0813">Transport</keyword>
<evidence type="ECO:0000313" key="16">
    <source>
        <dbReference type="Proteomes" id="UP000332515"/>
    </source>
</evidence>
<keyword evidence="8 12" id="KW-0653">Protein transport</keyword>
<dbReference type="InterPro" id="IPR002898">
    <property type="entry name" value="MotA_ExbB_proton_chnl"/>
</dbReference>
<evidence type="ECO:0000256" key="4">
    <source>
        <dbReference type="ARBA" id="ARBA00022448"/>
    </source>
</evidence>
<evidence type="ECO:0000256" key="12">
    <source>
        <dbReference type="RuleBase" id="RU004057"/>
    </source>
</evidence>
<sequence length="276" mass="28349">MDMEPTTPAPAAGASFAAPPAAPLGAPPDALSHAGSLPMLSVPHDLSPIGLFMTADIVVKGVMGILILASLLTWTILLFKSVELARAKARVRRALRLLATAPSLEEGAAALAHRGPVGLLAEAALTERRLSASLPASGIKERVDSALARLEAAEARRINVGTGVLASIGSTAPFIGLFGTVWGIMNAFISISRTQTTNLSVVAPGIAEALFATAIGLVAAIPAVVVYNHFARGIGGYKAMLADAGAAIGRLLSRDLDRAHHRAATERGLRLTPAAE</sequence>
<feature type="transmembrane region" description="Helical" evidence="13">
    <location>
        <begin position="58"/>
        <end position="79"/>
    </location>
</feature>
<keyword evidence="9 13" id="KW-1133">Transmembrane helix</keyword>
<dbReference type="Pfam" id="PF01618">
    <property type="entry name" value="MotA_ExbB"/>
    <property type="match status" value="1"/>
</dbReference>
<keyword evidence="7 13" id="KW-0812">Transmembrane</keyword>
<feature type="transmembrane region" description="Helical" evidence="13">
    <location>
        <begin position="209"/>
        <end position="230"/>
    </location>
</feature>
<evidence type="ECO:0000256" key="6">
    <source>
        <dbReference type="ARBA" id="ARBA00022519"/>
    </source>
</evidence>
<comment type="subcellular location">
    <subcellularLocation>
        <location evidence="1">Cell inner membrane</location>
        <topology evidence="1">Multi-pass membrane protein</topology>
    </subcellularLocation>
    <subcellularLocation>
        <location evidence="12">Membrane</location>
        <topology evidence="12">Multi-pass membrane protein</topology>
    </subcellularLocation>
</comment>
<proteinExistence type="inferred from homology"/>
<comment type="subunit">
    <text evidence="2">The accessory proteins ExbB and ExbD seem to form a complex with TonB.</text>
</comment>
<feature type="transmembrane region" description="Helical" evidence="13">
    <location>
        <begin position="164"/>
        <end position="189"/>
    </location>
</feature>
<organism evidence="15 16">
    <name type="scientific">Segnochrobactrum spirostomi</name>
    <dbReference type="NCBI Taxonomy" id="2608987"/>
    <lineage>
        <taxon>Bacteria</taxon>
        <taxon>Pseudomonadati</taxon>
        <taxon>Pseudomonadota</taxon>
        <taxon>Alphaproteobacteria</taxon>
        <taxon>Hyphomicrobiales</taxon>
        <taxon>Segnochrobactraceae</taxon>
        <taxon>Segnochrobactrum</taxon>
    </lineage>
</organism>
<keyword evidence="5" id="KW-1003">Cell membrane</keyword>
<dbReference type="GO" id="GO:0022857">
    <property type="term" value="F:transmembrane transporter activity"/>
    <property type="evidence" value="ECO:0007669"/>
    <property type="project" value="InterPro"/>
</dbReference>
<dbReference type="InterPro" id="IPR014164">
    <property type="entry name" value="TonB_ExbB_1"/>
</dbReference>
<reference evidence="15 16" key="1">
    <citation type="submission" date="2019-09" db="EMBL/GenBank/DDBJ databases">
        <title>Segnochrobactrum spirostomi gen. nov., sp. nov., isolated from the ciliate Spirostomum cf. yagiui and description of a novel family, Segnochrobactraceae fam. nov. within the order Rhizobiales of the class Alphaproteobacteria.</title>
        <authorList>
            <person name="Akter S."/>
            <person name="Shazib S.U.A."/>
            <person name="Shin M.K."/>
        </authorList>
    </citation>
    <scope>NUCLEOTIDE SEQUENCE [LARGE SCALE GENOMIC DNA]</scope>
    <source>
        <strain evidence="15 16">Sp-1</strain>
    </source>
</reference>
<dbReference type="InterPro" id="IPR050790">
    <property type="entry name" value="ExbB/TolQ_transport"/>
</dbReference>
<evidence type="ECO:0000256" key="2">
    <source>
        <dbReference type="ARBA" id="ARBA00011471"/>
    </source>
</evidence>
<evidence type="ECO:0000256" key="7">
    <source>
        <dbReference type="ARBA" id="ARBA00022692"/>
    </source>
</evidence>
<dbReference type="GO" id="GO:0005886">
    <property type="term" value="C:plasma membrane"/>
    <property type="evidence" value="ECO:0007669"/>
    <property type="project" value="UniProtKB-SubCell"/>
</dbReference>
<keyword evidence="16" id="KW-1185">Reference proteome</keyword>
<keyword evidence="6" id="KW-0997">Cell inner membrane</keyword>
<keyword evidence="10 13" id="KW-0472">Membrane</keyword>
<dbReference type="GO" id="GO:0017038">
    <property type="term" value="P:protein import"/>
    <property type="evidence" value="ECO:0007669"/>
    <property type="project" value="TreeGrafter"/>
</dbReference>
<dbReference type="PANTHER" id="PTHR30625">
    <property type="entry name" value="PROTEIN TOLQ"/>
    <property type="match status" value="1"/>
</dbReference>
<dbReference type="EMBL" id="VWNA01000001">
    <property type="protein sequence ID" value="MQT14016.1"/>
    <property type="molecule type" value="Genomic_DNA"/>
</dbReference>
<evidence type="ECO:0000259" key="14">
    <source>
        <dbReference type="Pfam" id="PF01618"/>
    </source>
</evidence>
<feature type="domain" description="MotA/TolQ/ExbB proton channel" evidence="14">
    <location>
        <begin position="135"/>
        <end position="234"/>
    </location>
</feature>
<dbReference type="NCBIfam" id="TIGR02797">
    <property type="entry name" value="exbB"/>
    <property type="match status" value="1"/>
</dbReference>
<protein>
    <recommendedName>
        <fullName evidence="3">Biopolymer transport protein ExbB</fullName>
    </recommendedName>
</protein>
<evidence type="ECO:0000256" key="9">
    <source>
        <dbReference type="ARBA" id="ARBA00022989"/>
    </source>
</evidence>